<feature type="compositionally biased region" description="Polar residues" evidence="2">
    <location>
        <begin position="700"/>
        <end position="713"/>
    </location>
</feature>
<evidence type="ECO:0000313" key="4">
    <source>
        <dbReference type="Proteomes" id="UP000688137"/>
    </source>
</evidence>
<protein>
    <submittedName>
        <fullName evidence="3">Uncharacterized protein</fullName>
    </submittedName>
</protein>
<comment type="caution">
    <text evidence="3">The sequence shown here is derived from an EMBL/GenBank/DDBJ whole genome shotgun (WGS) entry which is preliminary data.</text>
</comment>
<keyword evidence="1" id="KW-0175">Coiled coil</keyword>
<dbReference type="OMA" id="MTPHSEQ"/>
<evidence type="ECO:0000313" key="3">
    <source>
        <dbReference type="EMBL" id="CAD8083576.1"/>
    </source>
</evidence>
<evidence type="ECO:0000256" key="1">
    <source>
        <dbReference type="SAM" id="Coils"/>
    </source>
</evidence>
<reference evidence="3" key="1">
    <citation type="submission" date="2021-01" db="EMBL/GenBank/DDBJ databases">
        <authorList>
            <consortium name="Genoscope - CEA"/>
            <person name="William W."/>
        </authorList>
    </citation>
    <scope>NUCLEOTIDE SEQUENCE</scope>
</reference>
<dbReference type="EMBL" id="CAJJDM010000073">
    <property type="protein sequence ID" value="CAD8083576.1"/>
    <property type="molecule type" value="Genomic_DNA"/>
</dbReference>
<dbReference type="AlphaFoldDB" id="A0A8S1N1E8"/>
<keyword evidence="4" id="KW-1185">Reference proteome</keyword>
<feature type="region of interest" description="Disordered" evidence="2">
    <location>
        <begin position="694"/>
        <end position="713"/>
    </location>
</feature>
<feature type="coiled-coil region" evidence="1">
    <location>
        <begin position="161"/>
        <end position="202"/>
    </location>
</feature>
<gene>
    <name evidence="3" type="ORF">PPRIM_AZ9-3.1.T0700129</name>
</gene>
<organism evidence="3 4">
    <name type="scientific">Paramecium primaurelia</name>
    <dbReference type="NCBI Taxonomy" id="5886"/>
    <lineage>
        <taxon>Eukaryota</taxon>
        <taxon>Sar</taxon>
        <taxon>Alveolata</taxon>
        <taxon>Ciliophora</taxon>
        <taxon>Intramacronucleata</taxon>
        <taxon>Oligohymenophorea</taxon>
        <taxon>Peniculida</taxon>
        <taxon>Parameciidae</taxon>
        <taxon>Paramecium</taxon>
    </lineage>
</organism>
<accession>A0A8S1N1E8</accession>
<sequence>MQKIKLDDDDQEFNFRRQFEIQQSVVEPKHLSKFKDILNQAIDLNKRKKNELDSYNRKQITKEISNYTQQQLDFIQEQTDEVLIYQQYLKTKLEEILKAKLQTDRKINNYKDNIRHIKTQPDHVQRELDDKVKMMLKKTQHFTNQFQKEMDKFRSQSEMNQEKYSRDIDNSELQIKEIQLKIKKCRQKNQELLHQIHILKEQEEQKKYKLQECFKISEYIEFFMDAKLKVVDQIQGNQNQLQELGQSVQQQQNDKALTRDEILNQVDEFYKTQDIGVLTKQIISTYHYLLEHQNMQTNEYNFYTEEKTLRQQQILQLNHELSQLKNICNISSIDDQINFGSYNNTIIEGPQIIHENYQLNYHLHGYQLCLITIYQKLIDMIQRLCNNVIWLSETTKSIPKSLDNKCMQYLKNFTKTDFNLYVPLATQSIPVNKSTNYKHIGQYVCIGKRNGSITSEEIPSEQKIESMTRFPNEQLAKFKMHKDYEFIINQWNDLIKNDFITQTLKLDISFDDIDVTLSNHEIICQLYDQYSKLIKEADIKKHFELQFSYYREIMRHIYKNNQNFNQKSQTLKQKFNNEVTSPFLLQIKQQQLKRLQEQVNSTHLDDDESNLKMNSNKAINTSDDRKYHEYFIHQSSKIKKQFPAIQDHLVTKALQDIDIMKQKELNENYQQSDQISSDMDYFNQERRNLKGILSKKKQKPQTANIQKSKTPQIETSNTKTKIIKQVDLLHKIYKLSSSARKLDISNSFNANLNKYTQNVKRKISDYFTTKLDIDFCQKEESRILLKPNQFEKTLSASKSVEPYPMTPHSEQGFSLDRIDSFRQIQDSTQLGSTKKDKNFLIKKK</sequence>
<name>A0A8S1N1E8_PARPR</name>
<proteinExistence type="predicted"/>
<dbReference type="Proteomes" id="UP000688137">
    <property type="component" value="Unassembled WGS sequence"/>
</dbReference>
<evidence type="ECO:0000256" key="2">
    <source>
        <dbReference type="SAM" id="MobiDB-lite"/>
    </source>
</evidence>
<feature type="coiled-coil region" evidence="1">
    <location>
        <begin position="234"/>
        <end position="261"/>
    </location>
</feature>